<dbReference type="Pfam" id="PF02492">
    <property type="entry name" value="cobW"/>
    <property type="match status" value="1"/>
</dbReference>
<dbReference type="PANTHER" id="PTHR13748:SF31">
    <property type="entry name" value="ZINC-REGULATED GTPASE METALLOPROTEIN ACTIVATOR 1A-RELATED"/>
    <property type="match status" value="1"/>
</dbReference>
<keyword evidence="1" id="KW-0547">Nucleotide-binding</keyword>
<accession>A0A2T9YYH4</accession>
<dbReference type="PANTHER" id="PTHR13748">
    <property type="entry name" value="COBW-RELATED"/>
    <property type="match status" value="1"/>
</dbReference>
<gene>
    <name evidence="10" type="ORF">BB561_000605</name>
</gene>
<reference evidence="10 11" key="1">
    <citation type="journal article" date="2018" name="MBio">
        <title>Comparative Genomics Reveals the Core Gene Toolbox for the Fungus-Insect Symbiosis.</title>
        <authorList>
            <person name="Wang Y."/>
            <person name="Stata M."/>
            <person name="Wang W."/>
            <person name="Stajich J.E."/>
            <person name="White M.M."/>
            <person name="Moncalvo J.M."/>
        </authorList>
    </citation>
    <scope>NUCLEOTIDE SEQUENCE [LARGE SCALE GENOMIC DNA]</scope>
    <source>
        <strain evidence="10 11">SWE-8-4</strain>
    </source>
</reference>
<evidence type="ECO:0000256" key="1">
    <source>
        <dbReference type="ARBA" id="ARBA00022741"/>
    </source>
</evidence>
<dbReference type="InterPro" id="IPR003495">
    <property type="entry name" value="CobW/HypB/UreG_nucleotide-bd"/>
</dbReference>
<dbReference type="GO" id="GO:0005737">
    <property type="term" value="C:cytoplasm"/>
    <property type="evidence" value="ECO:0007669"/>
    <property type="project" value="TreeGrafter"/>
</dbReference>
<dbReference type="Gene3D" id="3.40.50.300">
    <property type="entry name" value="P-loop containing nucleotide triphosphate hydrolases"/>
    <property type="match status" value="1"/>
</dbReference>
<dbReference type="OrthoDB" id="258627at2759"/>
<keyword evidence="5" id="KW-0143">Chaperone</keyword>
<evidence type="ECO:0000256" key="2">
    <source>
        <dbReference type="ARBA" id="ARBA00022801"/>
    </source>
</evidence>
<protein>
    <recommendedName>
        <fullName evidence="12">CobW C-terminal domain-containing protein</fullName>
    </recommendedName>
</protein>
<dbReference type="InterPro" id="IPR027417">
    <property type="entry name" value="P-loop_NTPase"/>
</dbReference>
<dbReference type="CDD" id="cd03112">
    <property type="entry name" value="CobW-like"/>
    <property type="match status" value="1"/>
</dbReference>
<evidence type="ECO:0000256" key="4">
    <source>
        <dbReference type="ARBA" id="ARBA00023134"/>
    </source>
</evidence>
<dbReference type="Pfam" id="PF07683">
    <property type="entry name" value="CobW_C"/>
    <property type="match status" value="1"/>
</dbReference>
<feature type="domain" description="CobW/HypB/UreG nucleotide-binding" evidence="8">
    <location>
        <begin position="35"/>
        <end position="237"/>
    </location>
</feature>
<keyword evidence="2" id="KW-0378">Hydrolase</keyword>
<name>A0A2T9YYH4_9FUNG</name>
<organism evidence="10 11">
    <name type="scientific">Smittium simulii</name>
    <dbReference type="NCBI Taxonomy" id="133385"/>
    <lineage>
        <taxon>Eukaryota</taxon>
        <taxon>Fungi</taxon>
        <taxon>Fungi incertae sedis</taxon>
        <taxon>Zoopagomycota</taxon>
        <taxon>Kickxellomycotina</taxon>
        <taxon>Harpellomycetes</taxon>
        <taxon>Harpellales</taxon>
        <taxon>Legeriomycetaceae</taxon>
        <taxon>Smittium</taxon>
    </lineage>
</organism>
<comment type="catalytic activity">
    <reaction evidence="7">
        <text>GTP + H2O = GDP + phosphate + H(+)</text>
        <dbReference type="Rhea" id="RHEA:19669"/>
        <dbReference type="ChEBI" id="CHEBI:15377"/>
        <dbReference type="ChEBI" id="CHEBI:15378"/>
        <dbReference type="ChEBI" id="CHEBI:37565"/>
        <dbReference type="ChEBI" id="CHEBI:43474"/>
        <dbReference type="ChEBI" id="CHEBI:58189"/>
    </reaction>
    <physiologicalReaction direction="left-to-right" evidence="7">
        <dbReference type="Rhea" id="RHEA:19670"/>
    </physiologicalReaction>
</comment>
<evidence type="ECO:0000256" key="7">
    <source>
        <dbReference type="ARBA" id="ARBA00049117"/>
    </source>
</evidence>
<dbReference type="GO" id="GO:0005525">
    <property type="term" value="F:GTP binding"/>
    <property type="evidence" value="ECO:0007669"/>
    <property type="project" value="UniProtKB-KW"/>
</dbReference>
<dbReference type="AlphaFoldDB" id="A0A2T9YYH4"/>
<dbReference type="GO" id="GO:0016787">
    <property type="term" value="F:hydrolase activity"/>
    <property type="evidence" value="ECO:0007669"/>
    <property type="project" value="UniProtKB-KW"/>
</dbReference>
<feature type="domain" description="CobW C-terminal" evidence="9">
    <location>
        <begin position="296"/>
        <end position="403"/>
    </location>
</feature>
<evidence type="ECO:0000259" key="8">
    <source>
        <dbReference type="Pfam" id="PF02492"/>
    </source>
</evidence>
<dbReference type="SUPFAM" id="SSF90002">
    <property type="entry name" value="Hypothetical protein YjiA, C-terminal domain"/>
    <property type="match status" value="1"/>
</dbReference>
<keyword evidence="3" id="KW-0862">Zinc</keyword>
<dbReference type="STRING" id="133385.A0A2T9YYH4"/>
<evidence type="ECO:0000256" key="5">
    <source>
        <dbReference type="ARBA" id="ARBA00023186"/>
    </source>
</evidence>
<keyword evidence="11" id="KW-1185">Reference proteome</keyword>
<proteinExistence type="inferred from homology"/>
<evidence type="ECO:0000256" key="3">
    <source>
        <dbReference type="ARBA" id="ARBA00022833"/>
    </source>
</evidence>
<dbReference type="SUPFAM" id="SSF52540">
    <property type="entry name" value="P-loop containing nucleoside triphosphate hydrolases"/>
    <property type="match status" value="1"/>
</dbReference>
<dbReference type="InterPro" id="IPR051316">
    <property type="entry name" value="Zinc-reg_GTPase_activator"/>
</dbReference>
<evidence type="ECO:0000313" key="10">
    <source>
        <dbReference type="EMBL" id="PVU97390.1"/>
    </source>
</evidence>
<dbReference type="EMBL" id="MBFR01000013">
    <property type="protein sequence ID" value="PVU97390.1"/>
    <property type="molecule type" value="Genomic_DNA"/>
</dbReference>
<keyword evidence="4" id="KW-0342">GTP-binding</keyword>
<dbReference type="Proteomes" id="UP000245383">
    <property type="component" value="Unassembled WGS sequence"/>
</dbReference>
<dbReference type="Gene3D" id="3.30.1220.10">
    <property type="entry name" value="CobW-like, C-terminal domain"/>
    <property type="match status" value="1"/>
</dbReference>
<comment type="caution">
    <text evidence="10">The sequence shown here is derived from an EMBL/GenBank/DDBJ whole genome shotgun (WGS) entry which is preliminary data.</text>
</comment>
<evidence type="ECO:0008006" key="12">
    <source>
        <dbReference type="Google" id="ProtNLM"/>
    </source>
</evidence>
<sequence>MSFEDQIPVLIEIDSEESTLQSSQLQEASKLPKVPITILSGYLGAGKTTLLNYILTENHGKRIAVIMNEFGSSKGIDQAIMTNNSERDLVEEWLDLDNGCLCCTVKDKGIKALESLMEKRGCFDYILLETTGVADPGQIASMLWTNEELGSNIELDGVVTLIDSYNLLKELDEVPADLQSHRDHNADVSKVDDYSYLNDATKQIAYADRIILNKIDLVDTLTIKNVESAIRKINSCASLAFSEYSRVDLNFVLNIKAYSNESKPNFLTTGNKSENMSLHKFGVSTCCIYIDKNITIEWAKLERWLQHLLWEESLLMDYNNDASECFKLIILRTKGIIKVKNFISSTKKLELENATIMIQGVREIYDAFPLEKSQFSSSEDIPNQLVLIGKNLDQQKINESWNKLVLS</sequence>
<evidence type="ECO:0000313" key="11">
    <source>
        <dbReference type="Proteomes" id="UP000245383"/>
    </source>
</evidence>
<evidence type="ECO:0000259" key="9">
    <source>
        <dbReference type="Pfam" id="PF07683"/>
    </source>
</evidence>
<comment type="similarity">
    <text evidence="6">Belongs to the SIMIBI class G3E GTPase family. ZNG1 subfamily.</text>
</comment>
<evidence type="ECO:0000256" key="6">
    <source>
        <dbReference type="ARBA" id="ARBA00034320"/>
    </source>
</evidence>
<dbReference type="InterPro" id="IPR011629">
    <property type="entry name" value="CobW-like_C"/>
</dbReference>
<dbReference type="InterPro" id="IPR036627">
    <property type="entry name" value="CobW-likC_sf"/>
</dbReference>